<evidence type="ECO:0008006" key="3">
    <source>
        <dbReference type="Google" id="ProtNLM"/>
    </source>
</evidence>
<name>A0A495MGQ2_9FLAO</name>
<dbReference type="AlphaFoldDB" id="A0A495MGQ2"/>
<keyword evidence="2" id="KW-1185">Reference proteome</keyword>
<accession>A0A495MGQ2</accession>
<dbReference type="InterPro" id="IPR046144">
    <property type="entry name" value="DUF6146"/>
</dbReference>
<comment type="caution">
    <text evidence="1">The sequence shown here is derived from an EMBL/GenBank/DDBJ whole genome shotgun (WGS) entry which is preliminary data.</text>
</comment>
<organism evidence="1 2">
    <name type="scientific">Flavobacterium endophyticum</name>
    <dbReference type="NCBI Taxonomy" id="1540163"/>
    <lineage>
        <taxon>Bacteria</taxon>
        <taxon>Pseudomonadati</taxon>
        <taxon>Bacteroidota</taxon>
        <taxon>Flavobacteriia</taxon>
        <taxon>Flavobacteriales</taxon>
        <taxon>Flavobacteriaceae</taxon>
        <taxon>Flavobacterium</taxon>
    </lineage>
</organism>
<protein>
    <recommendedName>
        <fullName evidence="3">Lipoprotein</fullName>
    </recommendedName>
</protein>
<proteinExistence type="predicted"/>
<sequence length="141" mass="16828">MKNLVYIGILFIVIFGCTATKNNNAKTFKQNDKAVQNDTVRIANDELEYEVIIIDPGFNSWFYTYAKPRDYYSQQYLEARNRTWVIEWNARAYRGDRLIDMSIDYQNNIDYGYEVNYMLYNYLTYFQLTNNIKLGGFVPRI</sequence>
<reference evidence="1 2" key="1">
    <citation type="submission" date="2018-10" db="EMBL/GenBank/DDBJ databases">
        <title>Genomic Encyclopedia of Archaeal and Bacterial Type Strains, Phase II (KMG-II): from individual species to whole genera.</title>
        <authorList>
            <person name="Goeker M."/>
        </authorList>
    </citation>
    <scope>NUCLEOTIDE SEQUENCE [LARGE SCALE GENOMIC DNA]</scope>
    <source>
        <strain evidence="1 2">DSM 29537</strain>
    </source>
</reference>
<evidence type="ECO:0000313" key="2">
    <source>
        <dbReference type="Proteomes" id="UP000277579"/>
    </source>
</evidence>
<dbReference type="Proteomes" id="UP000277579">
    <property type="component" value="Unassembled WGS sequence"/>
</dbReference>
<dbReference type="RefSeq" id="WP_121374588.1">
    <property type="nucleotide sequence ID" value="NZ_RBLC01000001.1"/>
</dbReference>
<dbReference type="PROSITE" id="PS51257">
    <property type="entry name" value="PROKAR_LIPOPROTEIN"/>
    <property type="match status" value="1"/>
</dbReference>
<evidence type="ECO:0000313" key="1">
    <source>
        <dbReference type="EMBL" id="RKS25161.1"/>
    </source>
</evidence>
<dbReference type="Pfam" id="PF19643">
    <property type="entry name" value="DUF6146"/>
    <property type="match status" value="1"/>
</dbReference>
<gene>
    <name evidence="1" type="ORF">CLV94_0191</name>
</gene>
<dbReference type="EMBL" id="RBLC01000001">
    <property type="protein sequence ID" value="RKS25161.1"/>
    <property type="molecule type" value="Genomic_DNA"/>
</dbReference>
<dbReference type="OrthoDB" id="1119488at2"/>